<dbReference type="InterPro" id="IPR035992">
    <property type="entry name" value="Ricin_B-like_lectins"/>
</dbReference>
<dbReference type="AlphaFoldDB" id="A0A563TZ39"/>
<dbReference type="SMART" id="SM00458">
    <property type="entry name" value="RICIN"/>
    <property type="match status" value="1"/>
</dbReference>
<feature type="domain" description="Ricin B lectin" evidence="1">
    <location>
        <begin position="60"/>
        <end position="188"/>
    </location>
</feature>
<proteinExistence type="predicted"/>
<organism evidence="2 3">
    <name type="scientific">Mucilaginibacter achroorhodeus</name>
    <dbReference type="NCBI Taxonomy" id="2599294"/>
    <lineage>
        <taxon>Bacteria</taxon>
        <taxon>Pseudomonadati</taxon>
        <taxon>Bacteroidota</taxon>
        <taxon>Sphingobacteriia</taxon>
        <taxon>Sphingobacteriales</taxon>
        <taxon>Sphingobacteriaceae</taxon>
        <taxon>Mucilaginibacter</taxon>
    </lineage>
</organism>
<dbReference type="RefSeq" id="WP_146272895.1">
    <property type="nucleotide sequence ID" value="NZ_VOEI01000006.1"/>
</dbReference>
<protein>
    <recommendedName>
        <fullName evidence="1">Ricin B lectin domain-containing protein</fullName>
    </recommendedName>
</protein>
<accession>A0A563TZ39</accession>
<dbReference type="Pfam" id="PF14200">
    <property type="entry name" value="RicinB_lectin_2"/>
    <property type="match status" value="1"/>
</dbReference>
<comment type="caution">
    <text evidence="2">The sequence shown here is derived from an EMBL/GenBank/DDBJ whole genome shotgun (WGS) entry which is preliminary data.</text>
</comment>
<dbReference type="CDD" id="cd00161">
    <property type="entry name" value="beta-trefoil_Ricin-like"/>
    <property type="match status" value="1"/>
</dbReference>
<dbReference type="SUPFAM" id="SSF50370">
    <property type="entry name" value="Ricin B-like lectins"/>
    <property type="match status" value="1"/>
</dbReference>
<evidence type="ECO:0000313" key="2">
    <source>
        <dbReference type="EMBL" id="TWR24635.1"/>
    </source>
</evidence>
<dbReference type="PROSITE" id="PS50231">
    <property type="entry name" value="RICIN_B_LECTIN"/>
    <property type="match status" value="1"/>
</dbReference>
<sequence>MRNFLLCVVSFALLLNQGCKKNTSAVAVSSSTVAKYSLNKEAGPKGRVLSVGPNVTFGTYEIMSVTSGQTAEIADLSLANGGNVDLSAYNEAAHQQWRVINVTDGYFKIMNLGSGKFLQAVKVDNGYQLQQQSDDSNDDQIWQISSTGENSYRAINKACGLSPTVDQTTGLISLEMYAEKASQMWSVIKIPDMAYRDDAVVNFFHRTSGSVAFDQGNSIPLADGRTLWVAEDTYSDRLLNQVGLFNCNQIFDIHNSMLLQPANHSWDNKLTNNLITTASPYKYEVVPSPGEHNSSYSWPGVGVELNGHVYMYCFEATVGGSSTTALYDFTETAGNNWPNPVRTTPAGMNGPITYTEGMMRPGDGYVYTYGSIGVFVVKYLFVARFAETDPQTWTFWNGKSWQSTPTTATEAKITTATTDYVMANTAISYVNGKYVMMQMDIGYFCNPSQHNIYISTSNTPFGPFTAPKKVFTIEDRINGYVAKYYTPAIHPQFNNGLGELLLTYCLNYNGSGSPCSTNVCTNNGYMDPNFYQVKGVRVPYSLIGL</sequence>
<dbReference type="Gene3D" id="2.115.10.20">
    <property type="entry name" value="Glycosyl hydrolase domain, family 43"/>
    <property type="match status" value="1"/>
</dbReference>
<name>A0A563TZ39_9SPHI</name>
<dbReference type="Proteomes" id="UP000318010">
    <property type="component" value="Unassembled WGS sequence"/>
</dbReference>
<evidence type="ECO:0000313" key="3">
    <source>
        <dbReference type="Proteomes" id="UP000318010"/>
    </source>
</evidence>
<reference evidence="2 3" key="1">
    <citation type="submission" date="2019-07" db="EMBL/GenBank/DDBJ databases">
        <authorList>
            <person name="Kim J."/>
        </authorList>
    </citation>
    <scope>NUCLEOTIDE SEQUENCE [LARGE SCALE GENOMIC DNA]</scope>
    <source>
        <strain evidence="2 3">MJ1a</strain>
    </source>
</reference>
<dbReference type="OrthoDB" id="9765957at2"/>
<dbReference type="EMBL" id="VOEI01000006">
    <property type="protein sequence ID" value="TWR24635.1"/>
    <property type="molecule type" value="Genomic_DNA"/>
</dbReference>
<dbReference type="InterPro" id="IPR000772">
    <property type="entry name" value="Ricin_B_lectin"/>
</dbReference>
<dbReference type="Gene3D" id="2.80.10.50">
    <property type="match status" value="1"/>
</dbReference>
<gene>
    <name evidence="2" type="ORF">FPZ42_16200</name>
</gene>
<evidence type="ECO:0000259" key="1">
    <source>
        <dbReference type="SMART" id="SM00458"/>
    </source>
</evidence>
<dbReference type="InterPro" id="IPR023296">
    <property type="entry name" value="Glyco_hydro_beta-prop_sf"/>
</dbReference>
<keyword evidence="3" id="KW-1185">Reference proteome</keyword>